<keyword evidence="3" id="KW-1185">Reference proteome</keyword>
<evidence type="ECO:0000256" key="1">
    <source>
        <dbReference type="SAM" id="MobiDB-lite"/>
    </source>
</evidence>
<feature type="compositionally biased region" description="Basic residues" evidence="1">
    <location>
        <begin position="21"/>
        <end position="34"/>
    </location>
</feature>
<dbReference type="Proteomes" id="UP001327560">
    <property type="component" value="Chromosome 8"/>
</dbReference>
<accession>A0AAQ3KXM5</accession>
<dbReference type="AlphaFoldDB" id="A0AAQ3KXM5"/>
<gene>
    <name evidence="2" type="ORF">Cni_G25262</name>
</gene>
<proteinExistence type="predicted"/>
<evidence type="ECO:0000313" key="2">
    <source>
        <dbReference type="EMBL" id="WOL16475.1"/>
    </source>
</evidence>
<organism evidence="2 3">
    <name type="scientific">Canna indica</name>
    <name type="common">Indian-shot</name>
    <dbReference type="NCBI Taxonomy" id="4628"/>
    <lineage>
        <taxon>Eukaryota</taxon>
        <taxon>Viridiplantae</taxon>
        <taxon>Streptophyta</taxon>
        <taxon>Embryophyta</taxon>
        <taxon>Tracheophyta</taxon>
        <taxon>Spermatophyta</taxon>
        <taxon>Magnoliopsida</taxon>
        <taxon>Liliopsida</taxon>
        <taxon>Zingiberales</taxon>
        <taxon>Cannaceae</taxon>
        <taxon>Canna</taxon>
    </lineage>
</organism>
<dbReference type="PANTHER" id="PTHR33670">
    <property type="entry name" value="SPLICING FACTOR, PROLINE- AND GLUTAMINE-RICH-LIKE"/>
    <property type="match status" value="1"/>
</dbReference>
<reference evidence="2 3" key="1">
    <citation type="submission" date="2023-10" db="EMBL/GenBank/DDBJ databases">
        <title>Chromosome-scale genome assembly provides insights into flower coloration mechanisms of Canna indica.</title>
        <authorList>
            <person name="Li C."/>
        </authorList>
    </citation>
    <scope>NUCLEOTIDE SEQUENCE [LARGE SCALE GENOMIC DNA]</scope>
    <source>
        <tissue evidence="2">Flower</tissue>
    </source>
</reference>
<sequence length="115" mass="12396">MATRVLCPHDILQAPDATLAPRRKSTPKPHRRPEARKQRERSPKPAKAVGPSKGATSKQGPPPPQFSEVYAGSGFANSPAPSSLPLPSFSSLKKDAPAVGEYFATVALRRMLRLE</sequence>
<dbReference type="GO" id="GO:0016071">
    <property type="term" value="P:mRNA metabolic process"/>
    <property type="evidence" value="ECO:0007669"/>
    <property type="project" value="UniProtKB-ARBA"/>
</dbReference>
<dbReference type="EMBL" id="CP136897">
    <property type="protein sequence ID" value="WOL16475.1"/>
    <property type="molecule type" value="Genomic_DNA"/>
</dbReference>
<dbReference type="Pfam" id="PF15365">
    <property type="entry name" value="PNRC"/>
    <property type="match status" value="1"/>
</dbReference>
<feature type="region of interest" description="Disordered" evidence="1">
    <location>
        <begin position="1"/>
        <end position="74"/>
    </location>
</feature>
<name>A0AAQ3KXM5_9LILI</name>
<dbReference type="PANTHER" id="PTHR33670:SF1">
    <property type="entry name" value="OS09G0416300 PROTEIN"/>
    <property type="match status" value="1"/>
</dbReference>
<protein>
    <submittedName>
        <fullName evidence="2">Uncharacterized protein</fullName>
    </submittedName>
</protein>
<evidence type="ECO:0000313" key="3">
    <source>
        <dbReference type="Proteomes" id="UP001327560"/>
    </source>
</evidence>
<dbReference type="InterPro" id="IPR028322">
    <property type="entry name" value="PNRC-like_rgn"/>
</dbReference>